<protein>
    <recommendedName>
        <fullName evidence="1">HP0268 domain-containing protein</fullName>
    </recommendedName>
</protein>
<dbReference type="RefSeq" id="WP_046550182.1">
    <property type="nucleotide sequence ID" value="NZ_LNKT01000045.1"/>
</dbReference>
<dbReference type="AlphaFoldDB" id="A0A151CF31"/>
<dbReference type="OrthoDB" id="5345432at2"/>
<dbReference type="InterPro" id="IPR040748">
    <property type="entry name" value="HP0268"/>
</dbReference>
<dbReference type="STRING" id="1630136.AS592_01715"/>
<name>A0A151CF31_9BACT</name>
<dbReference type="Proteomes" id="UP000075359">
    <property type="component" value="Unassembled WGS sequence"/>
</dbReference>
<evidence type="ECO:0000259" key="1">
    <source>
        <dbReference type="Pfam" id="PF18618"/>
    </source>
</evidence>
<evidence type="ECO:0000313" key="3">
    <source>
        <dbReference type="Proteomes" id="UP000075359"/>
    </source>
</evidence>
<organism evidence="2 3">
    <name type="scientific">Sulfurovum riftiae</name>
    <dbReference type="NCBI Taxonomy" id="1630136"/>
    <lineage>
        <taxon>Bacteria</taxon>
        <taxon>Pseudomonadati</taxon>
        <taxon>Campylobacterota</taxon>
        <taxon>Epsilonproteobacteria</taxon>
        <taxon>Campylobacterales</taxon>
        <taxon>Sulfurovaceae</taxon>
        <taxon>Sulfurovum</taxon>
    </lineage>
</organism>
<dbReference type="EMBL" id="LNKT01000045">
    <property type="protein sequence ID" value="KYJ86107.1"/>
    <property type="molecule type" value="Genomic_DNA"/>
</dbReference>
<evidence type="ECO:0000313" key="2">
    <source>
        <dbReference type="EMBL" id="KYJ86107.1"/>
    </source>
</evidence>
<comment type="caution">
    <text evidence="2">The sequence shown here is derived from an EMBL/GenBank/DDBJ whole genome shotgun (WGS) entry which is preliminary data.</text>
</comment>
<proteinExistence type="predicted"/>
<keyword evidence="3" id="KW-1185">Reference proteome</keyword>
<gene>
    <name evidence="2" type="ORF">AS592_01715</name>
</gene>
<sequence>MKLKLARTTLKAKPKTIELKKLEEELASRSIFYFDKDNSHKELKELIEYFEEKGYSVYMREVKYGLDDNEFIYEVHIIA</sequence>
<feature type="domain" description="HP0268" evidence="1">
    <location>
        <begin position="1"/>
        <end position="78"/>
    </location>
</feature>
<reference evidence="2 3" key="1">
    <citation type="submission" date="2015-11" db="EMBL/GenBank/DDBJ databases">
        <title>Draft genome of Sulfurovum riftiae 1812E, a member of the Epsilonproteobacteria isolated from the tube of the deep-sea hydrothermal vent tubewom Riftia pachyptila.</title>
        <authorList>
            <person name="Vetriani C."/>
            <person name="Giovannelli D."/>
        </authorList>
    </citation>
    <scope>NUCLEOTIDE SEQUENCE [LARGE SCALE GENOMIC DNA]</scope>
    <source>
        <strain evidence="2 3">1812E</strain>
    </source>
</reference>
<dbReference type="Pfam" id="PF18618">
    <property type="entry name" value="HP0268"/>
    <property type="match status" value="1"/>
</dbReference>
<accession>A0A151CF31</accession>